<sequence length="158" mass="18351">MNRYIIYLLAISILVLPGCASNRDMGRLIYSSEAEGPFLDDNGTAKYNYYVYNGSGERPVAYLALDKKYSFNSQFWYPTKMSGTLWREIYHSTEFFREDDYQAKVILSSQAEKIGYMLTRYYMVTAWLAEPGSSVVIVPPPRLSPGQNDYRRWRLDSE</sequence>
<keyword evidence="2" id="KW-1185">Reference proteome</keyword>
<dbReference type="Proteomes" id="UP000184603">
    <property type="component" value="Unassembled WGS sequence"/>
</dbReference>
<dbReference type="OrthoDB" id="9881775at2"/>
<organism evidence="1 2">
    <name type="scientific">Desulfopila aestuarii DSM 18488</name>
    <dbReference type="NCBI Taxonomy" id="1121416"/>
    <lineage>
        <taxon>Bacteria</taxon>
        <taxon>Pseudomonadati</taxon>
        <taxon>Thermodesulfobacteriota</taxon>
        <taxon>Desulfobulbia</taxon>
        <taxon>Desulfobulbales</taxon>
        <taxon>Desulfocapsaceae</taxon>
        <taxon>Desulfopila</taxon>
    </lineage>
</organism>
<dbReference type="RefSeq" id="WP_073613952.1">
    <property type="nucleotide sequence ID" value="NZ_FRFE01000012.1"/>
</dbReference>
<dbReference type="EMBL" id="FRFE01000012">
    <property type="protein sequence ID" value="SHO49065.1"/>
    <property type="molecule type" value="Genomic_DNA"/>
</dbReference>
<gene>
    <name evidence="1" type="ORF">SAMN02745220_02667</name>
</gene>
<name>A0A1M7Y8V3_9BACT</name>
<evidence type="ECO:0000313" key="2">
    <source>
        <dbReference type="Proteomes" id="UP000184603"/>
    </source>
</evidence>
<proteinExistence type="predicted"/>
<reference evidence="1 2" key="1">
    <citation type="submission" date="2016-12" db="EMBL/GenBank/DDBJ databases">
        <authorList>
            <person name="Song W.-J."/>
            <person name="Kurnit D.M."/>
        </authorList>
    </citation>
    <scope>NUCLEOTIDE SEQUENCE [LARGE SCALE GENOMIC DNA]</scope>
    <source>
        <strain evidence="1 2">DSM 18488</strain>
    </source>
</reference>
<accession>A0A1M7Y8V3</accession>
<protein>
    <submittedName>
        <fullName evidence="1">Uncharacterized protein</fullName>
    </submittedName>
</protein>
<dbReference type="AlphaFoldDB" id="A0A1M7Y8V3"/>
<evidence type="ECO:0000313" key="1">
    <source>
        <dbReference type="EMBL" id="SHO49065.1"/>
    </source>
</evidence>